<reference evidence="5" key="2">
    <citation type="journal article" date="2021" name="PeerJ">
        <title>Extensive microbial diversity within the chicken gut microbiome revealed by metagenomics and culture.</title>
        <authorList>
            <person name="Gilroy R."/>
            <person name="Ravi A."/>
            <person name="Getino M."/>
            <person name="Pursley I."/>
            <person name="Horton D.L."/>
            <person name="Alikhan N.F."/>
            <person name="Baker D."/>
            <person name="Gharbi K."/>
            <person name="Hall N."/>
            <person name="Watson M."/>
            <person name="Adriaenssens E.M."/>
            <person name="Foster-Nyarko E."/>
            <person name="Jarju S."/>
            <person name="Secka A."/>
            <person name="Antonio M."/>
            <person name="Oren A."/>
            <person name="Chaudhuri R.R."/>
            <person name="La Ragione R."/>
            <person name="Hildebrand F."/>
            <person name="Pallen M.J."/>
        </authorList>
    </citation>
    <scope>NUCLEOTIDE SEQUENCE</scope>
    <source>
        <strain evidence="5">CHK184-20233</strain>
    </source>
</reference>
<keyword evidence="3" id="KW-0175">Coiled coil</keyword>
<evidence type="ECO:0000313" key="5">
    <source>
        <dbReference type="EMBL" id="HIR58471.1"/>
    </source>
</evidence>
<gene>
    <name evidence="5" type="ORF">IAB38_00305</name>
</gene>
<dbReference type="EMBL" id="DVHC01000003">
    <property type="protein sequence ID" value="HIR58471.1"/>
    <property type="molecule type" value="Genomic_DNA"/>
</dbReference>
<keyword evidence="2" id="KW-0346">Stress response</keyword>
<evidence type="ECO:0000256" key="1">
    <source>
        <dbReference type="ARBA" id="ARBA00022705"/>
    </source>
</evidence>
<organism evidence="5 6">
    <name type="scientific">Candidatus Onthousia excrementipullorum</name>
    <dbReference type="NCBI Taxonomy" id="2840884"/>
    <lineage>
        <taxon>Bacteria</taxon>
        <taxon>Bacillati</taxon>
        <taxon>Bacillota</taxon>
        <taxon>Bacilli</taxon>
        <taxon>Candidatus Onthousia</taxon>
    </lineage>
</organism>
<accession>A0A9D1DT74</accession>
<protein>
    <submittedName>
        <fullName evidence="5">DnaJ domain-containing protein</fullName>
    </submittedName>
</protein>
<sequence>MYRSLVFANHPDAHPENSREYEEKIKIINEAYSILEHNTFYEERKSVREEKERYEKNKQIKKEQILTEIIVKSYYQAQPEINKSRFDMLESYITKVSSLNINRAPTVNVLEPVTIDYARNEAKILNAFVKQNVESIIEEYQFEVQDQANNKFAFLYAFEPLYFLDLIPDWYEKVIERENVEKLEANNKHTL</sequence>
<dbReference type="PROSITE" id="PS50076">
    <property type="entry name" value="DNAJ_2"/>
    <property type="match status" value="1"/>
</dbReference>
<dbReference type="AlphaFoldDB" id="A0A9D1DT74"/>
<evidence type="ECO:0000256" key="2">
    <source>
        <dbReference type="ARBA" id="ARBA00023016"/>
    </source>
</evidence>
<reference evidence="5" key="1">
    <citation type="submission" date="2020-10" db="EMBL/GenBank/DDBJ databases">
        <authorList>
            <person name="Gilroy R."/>
        </authorList>
    </citation>
    <scope>NUCLEOTIDE SEQUENCE</scope>
    <source>
        <strain evidence="5">CHK184-20233</strain>
    </source>
</reference>
<dbReference type="InterPro" id="IPR036869">
    <property type="entry name" value="J_dom_sf"/>
</dbReference>
<evidence type="ECO:0000313" key="6">
    <source>
        <dbReference type="Proteomes" id="UP000824232"/>
    </source>
</evidence>
<comment type="caution">
    <text evidence="5">The sequence shown here is derived from an EMBL/GenBank/DDBJ whole genome shotgun (WGS) entry which is preliminary data.</text>
</comment>
<name>A0A9D1DT74_9FIRM</name>
<proteinExistence type="predicted"/>
<dbReference type="InterPro" id="IPR001623">
    <property type="entry name" value="DnaJ_domain"/>
</dbReference>
<dbReference type="GO" id="GO:0006260">
    <property type="term" value="P:DNA replication"/>
    <property type="evidence" value="ECO:0007669"/>
    <property type="project" value="UniProtKB-KW"/>
</dbReference>
<dbReference type="SUPFAM" id="SSF46565">
    <property type="entry name" value="Chaperone J-domain"/>
    <property type="match status" value="1"/>
</dbReference>
<evidence type="ECO:0000259" key="4">
    <source>
        <dbReference type="PROSITE" id="PS50076"/>
    </source>
</evidence>
<dbReference type="Gene3D" id="1.10.287.110">
    <property type="entry name" value="DnaJ domain"/>
    <property type="match status" value="1"/>
</dbReference>
<feature type="coiled-coil region" evidence="3">
    <location>
        <begin position="18"/>
        <end position="64"/>
    </location>
</feature>
<keyword evidence="1" id="KW-0235">DNA replication</keyword>
<dbReference type="Proteomes" id="UP000824232">
    <property type="component" value="Unassembled WGS sequence"/>
</dbReference>
<evidence type="ECO:0000256" key="3">
    <source>
        <dbReference type="SAM" id="Coils"/>
    </source>
</evidence>
<feature type="domain" description="J" evidence="4">
    <location>
        <begin position="1"/>
        <end position="55"/>
    </location>
</feature>